<dbReference type="Gene3D" id="2.160.20.110">
    <property type="match status" value="1"/>
</dbReference>
<dbReference type="Gene3D" id="2.60.40.1740">
    <property type="entry name" value="hypothetical protein (bacova_03559)"/>
    <property type="match status" value="1"/>
</dbReference>
<gene>
    <name evidence="1" type="ORF">IAB75_07730</name>
</gene>
<protein>
    <submittedName>
        <fullName evidence="1">DUF1735 domain-containing protein</fullName>
    </submittedName>
</protein>
<dbReference type="AlphaFoldDB" id="A0A940IIN8"/>
<comment type="caution">
    <text evidence="1">The sequence shown here is derived from an EMBL/GenBank/DDBJ whole genome shotgun (WGS) entry which is preliminary data.</text>
</comment>
<organism evidence="1 2">
    <name type="scientific">Candidatus Cryptobacteroides avicola</name>
    <dbReference type="NCBI Taxonomy" id="2840757"/>
    <lineage>
        <taxon>Bacteria</taxon>
        <taxon>Pseudomonadati</taxon>
        <taxon>Bacteroidota</taxon>
        <taxon>Bacteroidia</taxon>
        <taxon>Bacteroidales</taxon>
        <taxon>Candidatus Cryptobacteroides</taxon>
    </lineage>
</organism>
<dbReference type="EMBL" id="JADILV010000051">
    <property type="protein sequence ID" value="MBO8483985.1"/>
    <property type="molecule type" value="Genomic_DNA"/>
</dbReference>
<name>A0A940IIN8_9BACT</name>
<evidence type="ECO:0000313" key="1">
    <source>
        <dbReference type="EMBL" id="MBO8483985.1"/>
    </source>
</evidence>
<reference evidence="1" key="2">
    <citation type="journal article" date="2021" name="PeerJ">
        <title>Extensive microbial diversity within the chicken gut microbiome revealed by metagenomics and culture.</title>
        <authorList>
            <person name="Gilroy R."/>
            <person name="Ravi A."/>
            <person name="Getino M."/>
            <person name="Pursley I."/>
            <person name="Horton D.L."/>
            <person name="Alikhan N.F."/>
            <person name="Baker D."/>
            <person name="Gharbi K."/>
            <person name="Hall N."/>
            <person name="Watson M."/>
            <person name="Adriaenssens E.M."/>
            <person name="Foster-Nyarko E."/>
            <person name="Jarju S."/>
            <person name="Secka A."/>
            <person name="Antonio M."/>
            <person name="Oren A."/>
            <person name="Chaudhuri R.R."/>
            <person name="La Ragione R."/>
            <person name="Hildebrand F."/>
            <person name="Pallen M.J."/>
        </authorList>
    </citation>
    <scope>NUCLEOTIDE SEQUENCE</scope>
    <source>
        <strain evidence="1">G3-8215</strain>
    </source>
</reference>
<evidence type="ECO:0000313" key="2">
    <source>
        <dbReference type="Proteomes" id="UP000725002"/>
    </source>
</evidence>
<proteinExistence type="predicted"/>
<reference evidence="1" key="1">
    <citation type="submission" date="2020-10" db="EMBL/GenBank/DDBJ databases">
        <authorList>
            <person name="Gilroy R."/>
        </authorList>
    </citation>
    <scope>NUCLEOTIDE SEQUENCE</scope>
    <source>
        <strain evidence="1">G3-8215</strain>
    </source>
</reference>
<dbReference type="Proteomes" id="UP000725002">
    <property type="component" value="Unassembled WGS sequence"/>
</dbReference>
<accession>A0A940IIN8</accession>
<sequence>MKRYILFFAAAAACVASCDRVMDLTPPEKGPVDYDMVEFSLYESGTYDYYLDNPSYDYSILIGKSHAEKAATARFDVRDVSDFGEDYVALPDANWELSSASVEFKESDTVHEVDLSFTDLTSLDPGKKYVLGLELSSDEISVAEDRKTLTFYIYQEQGGDGNPIIITTPDGLAGIGSRLKAGQTTYFRLGADIDMSGVDWTPVNTTQQTQIDFDGCGYTVSNLSMTAAVNGDLGFFSFLRGRFANVNFENVTLKGDNVKAGVVAGRAGEAACPAVIENIKVSGAKITIGETTEYHTGGICSILEGNDSRVSRCSVTGAEIDAYWSAAGICGYVAVGAKVSECHFSGNILTGSRAGGIVGLMKFGTVENCYSSGRLDSGETRFIQGNPGPNGGIVAYTIPPGAADRPALISRCYSECYQTTRNQCGGILGYVEPAAQLTRIEHCIAWNECVKSTQAPRSGRVCGFFKQAIGIDCWADPDMKIEITGNPPITEDEDIVSPATKDRYNGKTATGTLVETARDVADFDPAIWDFSGERPVLKWEIE</sequence>